<sequence>MSALLATALGCPAMAGPRALAPVAIISADAQHVVGLVEGVIVGEPGAKAVRRARIVLYSPTQDDVADAAGRYVGKANVSVFRLQVDCDGARIRAAAADYFQWPDAARAHHVDYDKALFIPAEEGQTRAIVSAVCAATADDPGAPELAPDLAAFVQAAKARF</sequence>
<proteinExistence type="predicted"/>
<name>A0ABU1MUE1_9CAUL</name>
<feature type="chain" id="PRO_5046314364" evidence="1">
    <location>
        <begin position="16"/>
        <end position="161"/>
    </location>
</feature>
<organism evidence="2 3">
    <name type="scientific">Caulobacter rhizosphaerae</name>
    <dbReference type="NCBI Taxonomy" id="2010972"/>
    <lineage>
        <taxon>Bacteria</taxon>
        <taxon>Pseudomonadati</taxon>
        <taxon>Pseudomonadota</taxon>
        <taxon>Alphaproteobacteria</taxon>
        <taxon>Caulobacterales</taxon>
        <taxon>Caulobacteraceae</taxon>
        <taxon>Caulobacter</taxon>
    </lineage>
</organism>
<dbReference type="Proteomes" id="UP001262754">
    <property type="component" value="Unassembled WGS sequence"/>
</dbReference>
<evidence type="ECO:0000256" key="1">
    <source>
        <dbReference type="SAM" id="SignalP"/>
    </source>
</evidence>
<gene>
    <name evidence="2" type="ORF">J2800_000532</name>
</gene>
<comment type="caution">
    <text evidence="2">The sequence shown here is derived from an EMBL/GenBank/DDBJ whole genome shotgun (WGS) entry which is preliminary data.</text>
</comment>
<evidence type="ECO:0000313" key="2">
    <source>
        <dbReference type="EMBL" id="MDR6529808.1"/>
    </source>
</evidence>
<feature type="signal peptide" evidence="1">
    <location>
        <begin position="1"/>
        <end position="15"/>
    </location>
</feature>
<accession>A0ABU1MUE1</accession>
<dbReference type="RefSeq" id="WP_163228877.1">
    <property type="nucleotide sequence ID" value="NZ_BMLD01000007.1"/>
</dbReference>
<protein>
    <submittedName>
        <fullName evidence="2">Uncharacterized protein</fullName>
    </submittedName>
</protein>
<evidence type="ECO:0000313" key="3">
    <source>
        <dbReference type="Proteomes" id="UP001262754"/>
    </source>
</evidence>
<dbReference type="EMBL" id="JAVDRL010000002">
    <property type="protein sequence ID" value="MDR6529808.1"/>
    <property type="molecule type" value="Genomic_DNA"/>
</dbReference>
<keyword evidence="1" id="KW-0732">Signal</keyword>
<reference evidence="2 3" key="1">
    <citation type="submission" date="2023-07" db="EMBL/GenBank/DDBJ databases">
        <title>Sorghum-associated microbial communities from plants grown in Nebraska, USA.</title>
        <authorList>
            <person name="Schachtman D."/>
        </authorList>
    </citation>
    <scope>NUCLEOTIDE SEQUENCE [LARGE SCALE GENOMIC DNA]</scope>
    <source>
        <strain evidence="2 3">DS2154</strain>
    </source>
</reference>
<keyword evidence="3" id="KW-1185">Reference proteome</keyword>